<dbReference type="EMBL" id="JAFLRJ010000099">
    <property type="protein sequence ID" value="MBO0512444.1"/>
    <property type="molecule type" value="Genomic_DNA"/>
</dbReference>
<comment type="caution">
    <text evidence="1">The sequence shown here is derived from an EMBL/GenBank/DDBJ whole genome shotgun (WGS) entry which is preliminary data.</text>
</comment>
<accession>A0A939F6I9</accession>
<evidence type="ECO:0000313" key="1">
    <source>
        <dbReference type="EMBL" id="MBO0512444.1"/>
    </source>
</evidence>
<reference evidence="1" key="1">
    <citation type="submission" date="2021-03" db="EMBL/GenBank/DDBJ databases">
        <title>Streptomyces poriferae sp. nov., a novel marine sponge-derived Actinobacteria species with anti-MRSA activity.</title>
        <authorList>
            <person name="Sandoval-Powers M."/>
            <person name="Kralova S."/>
            <person name="Nguyen G.-S."/>
            <person name="Fawwal D."/>
            <person name="Degnes K."/>
            <person name="Klinkenberg G."/>
            <person name="Sletta H."/>
            <person name="Wentzel A."/>
            <person name="Liles M.R."/>
        </authorList>
    </citation>
    <scope>NUCLEOTIDE SEQUENCE</scope>
    <source>
        <strain evidence="1">DSM 41794</strain>
    </source>
</reference>
<name>A0A939F6I9_9ACTN</name>
<dbReference type="AlphaFoldDB" id="A0A939F6I9"/>
<keyword evidence="2" id="KW-1185">Reference proteome</keyword>
<dbReference type="RefSeq" id="WP_206961836.1">
    <property type="nucleotide sequence ID" value="NZ_JAFLRJ010000099.1"/>
</dbReference>
<organism evidence="1 2">
    <name type="scientific">Streptomyces beijiangensis</name>
    <dbReference type="NCBI Taxonomy" id="163361"/>
    <lineage>
        <taxon>Bacteria</taxon>
        <taxon>Bacillati</taxon>
        <taxon>Actinomycetota</taxon>
        <taxon>Actinomycetes</taxon>
        <taxon>Kitasatosporales</taxon>
        <taxon>Streptomycetaceae</taxon>
        <taxon>Streptomyces</taxon>
    </lineage>
</organism>
<sequence length="146" mass="15578">MTAHEREESGLCRLRVTPNAVGAAMVLDGVDVSRHVAAYSLQQAAGEPCTAVLHLSPRAGAEFDGLARVVVGEAPDPGPAAASFLEAIDGRELERAVLTRHDLLDGQPQELTRAMLRLLIEWARGDWAGWESSDAVTTEPAPERAS</sequence>
<protein>
    <submittedName>
        <fullName evidence="1">Uncharacterized protein</fullName>
    </submittedName>
</protein>
<dbReference type="Proteomes" id="UP000664167">
    <property type="component" value="Unassembled WGS sequence"/>
</dbReference>
<gene>
    <name evidence="1" type="ORF">J0695_11580</name>
</gene>
<evidence type="ECO:0000313" key="2">
    <source>
        <dbReference type="Proteomes" id="UP000664167"/>
    </source>
</evidence>
<proteinExistence type="predicted"/>